<feature type="compositionally biased region" description="Polar residues" evidence="3">
    <location>
        <begin position="590"/>
        <end position="624"/>
    </location>
</feature>
<feature type="compositionally biased region" description="Low complexity" evidence="3">
    <location>
        <begin position="625"/>
        <end position="650"/>
    </location>
</feature>
<dbReference type="Pfam" id="PF13855">
    <property type="entry name" value="LRR_8"/>
    <property type="match status" value="1"/>
</dbReference>
<feature type="compositionally biased region" description="Low complexity" evidence="3">
    <location>
        <begin position="657"/>
        <end position="674"/>
    </location>
</feature>
<dbReference type="GO" id="GO:0005737">
    <property type="term" value="C:cytoplasm"/>
    <property type="evidence" value="ECO:0007669"/>
    <property type="project" value="TreeGrafter"/>
</dbReference>
<dbReference type="SMART" id="SM00369">
    <property type="entry name" value="LRR_TYP"/>
    <property type="match status" value="6"/>
</dbReference>
<feature type="region of interest" description="Disordered" evidence="3">
    <location>
        <begin position="1019"/>
        <end position="1041"/>
    </location>
</feature>
<feature type="region of interest" description="Disordered" evidence="3">
    <location>
        <begin position="762"/>
        <end position="793"/>
    </location>
</feature>
<dbReference type="SMART" id="SM00364">
    <property type="entry name" value="LRR_BAC"/>
    <property type="match status" value="4"/>
</dbReference>
<feature type="region of interest" description="Disordered" evidence="3">
    <location>
        <begin position="735"/>
        <end position="754"/>
    </location>
</feature>
<keyword evidence="2" id="KW-0677">Repeat</keyword>
<evidence type="ECO:0000256" key="1">
    <source>
        <dbReference type="ARBA" id="ARBA00022614"/>
    </source>
</evidence>
<dbReference type="InterPro" id="IPR001715">
    <property type="entry name" value="CH_dom"/>
</dbReference>
<dbReference type="InterPro" id="IPR032675">
    <property type="entry name" value="LRR_dom_sf"/>
</dbReference>
<evidence type="ECO:0000256" key="4">
    <source>
        <dbReference type="SAM" id="Phobius"/>
    </source>
</evidence>
<dbReference type="Proteomes" id="UP000694843">
    <property type="component" value="Unplaced"/>
</dbReference>
<evidence type="ECO:0000256" key="3">
    <source>
        <dbReference type="SAM" id="MobiDB-lite"/>
    </source>
</evidence>
<evidence type="ECO:0000259" key="5">
    <source>
        <dbReference type="PROSITE" id="PS50021"/>
    </source>
</evidence>
<dbReference type="GeneID" id="108667777"/>
<feature type="compositionally biased region" description="Polar residues" evidence="3">
    <location>
        <begin position="528"/>
        <end position="544"/>
    </location>
</feature>
<feature type="region of interest" description="Disordered" evidence="3">
    <location>
        <begin position="1054"/>
        <end position="1097"/>
    </location>
</feature>
<dbReference type="RefSeq" id="XP_018010333.1">
    <property type="nucleotide sequence ID" value="XM_018154844.2"/>
</dbReference>
<name>A0A8B7N9Z1_HYAAZ</name>
<dbReference type="OrthoDB" id="6149831at2759"/>
<feature type="transmembrane region" description="Helical" evidence="4">
    <location>
        <begin position="1225"/>
        <end position="1246"/>
    </location>
</feature>
<dbReference type="AlphaFoldDB" id="A0A8B7N9Z1"/>
<keyword evidence="4" id="KW-0472">Membrane</keyword>
<evidence type="ECO:0000313" key="6">
    <source>
        <dbReference type="Proteomes" id="UP000694843"/>
    </source>
</evidence>
<gene>
    <name evidence="7" type="primary">LOC108667777</name>
</gene>
<keyword evidence="6" id="KW-1185">Reference proteome</keyword>
<sequence>MAGLHSGRSATTIARTLDRILEESVLTGELFLCGRKIKEYPKNASKYNLSDTVIADFSHNRLCEVPCEVCSYHWLEKLLIHHNAIKQLPAALASLSQLTLLDVSRNQLSDIPSCINQLSNLRILNLSDNRLTNLPSNLGCGLPHLTQLDVSHNQLTGLPASLGHLHHLRSLLLRRNKLQTLPPEVCYLRLSVLDLSSNNITALPSDLRFMLSLTTLLLSDNPLLCPPTQVCARGRVHVFKWLELSAGKEGRRTGVQELEQRRNRKHLQQQQQLALQQQQLVQQQQLQLQQQHLQQLQHPDISRVLSEASAGQRTTVDSGYSDTCDFNRWPCNSHEVDDEAGLHDRLGRLSLSGSSTPSTLSPTDAGLSLEDEVHKAMQQRMEFDLLYCGGEAPLPPPHDNTTASSPPDAPPGLGSRGRSCDVEDGVAYSPASPSILPHLTATAAPASPSTVPTYKDYLEAKRQQRALEAGRVYRSAAADGVPSRPDSLPSHPSNSSYSNGNWSASEADRAHVKTLQKEAVLSYVKSRVSPTKESLPGSPNTSFDSAGAPESPVPPPSNGLGHQLPVSSYLHSPHGPTRSPYPSEEYIQASHLSGVNSPQSIQKIDSSGVPNNAISNCGRPTTLTSSRSSNRLINNSNGNNNGNRSNGASGIPTLKGSSNTPSPTSPISPSIPKSVAINTRFFPSTNNVSSTVNNTRNPSTRSNGTNKSANGKIPNGSTGSSNSNTNRTAINGSIRPAAATPAASNTGKTVVGNGVSKAPMLAQQRRRGSGAGLVGSGIPGSTNGVRGDAGLDGEAPSKLGFTYRREMEKQQHEKLLLDNLRNIIESRLKVTLPSNMGSALVDGVVLCHLVNHVRPRAVPSIHVPSPAVPKLTVAKCRLNVESFLEACKKIGVEEDLLFTADNIVEPPFDVELVLATVHRLVFPDQPLPHVLQHLLPPPAKSVPQSNGSVNLDPVVANRRVNCAELGLIVSENDMEITESLEKSPVDAENDFDTSVEERKRHSDVAVEFGSSEVNVERCHLGSASSGNNNTAMESSSDRPGHRVNSLVIAFESRLNSLEGNSSPEREKCSESSREENQHSPTEVKLLSDVDQPDKWDPTMTEITTVTESRDDSGSAAVDVLNTKRLTSGGSLDLSVPDLVTSTNGCNKLVPMQGSLPHKCASSVLSDSNIGVGAVISHARPVLDKFSVDAQSAFFEVPIKTVDETLVTPTSTAMATAPLPVRDDRLLSLFLLAFFILSSALLIMFPIGQ</sequence>
<feature type="compositionally biased region" description="Basic and acidic residues" evidence="3">
    <location>
        <begin position="1085"/>
        <end position="1096"/>
    </location>
</feature>
<feature type="region of interest" description="Disordered" evidence="3">
    <location>
        <begin position="388"/>
        <end position="426"/>
    </location>
</feature>
<feature type="compositionally biased region" description="Polar residues" evidence="3">
    <location>
        <begin position="1022"/>
        <end position="1034"/>
    </location>
</feature>
<evidence type="ECO:0000256" key="2">
    <source>
        <dbReference type="ARBA" id="ARBA00022737"/>
    </source>
</evidence>
<dbReference type="PANTHER" id="PTHR48051:SF21">
    <property type="entry name" value="CALPONIN-HOMOLOGY (CH) DOMAIN-CONTAINING PROTEIN"/>
    <property type="match status" value="1"/>
</dbReference>
<dbReference type="SUPFAM" id="SSF52058">
    <property type="entry name" value="L domain-like"/>
    <property type="match status" value="1"/>
</dbReference>
<dbReference type="InterPro" id="IPR050216">
    <property type="entry name" value="LRR_domain-containing"/>
</dbReference>
<accession>A0A8B7N9Z1</accession>
<feature type="compositionally biased region" description="Low complexity" evidence="3">
    <location>
        <begin position="715"/>
        <end position="726"/>
    </location>
</feature>
<keyword evidence="1" id="KW-0433">Leucine-rich repeat</keyword>
<dbReference type="InterPro" id="IPR001611">
    <property type="entry name" value="Leu-rich_rpt"/>
</dbReference>
<dbReference type="PANTHER" id="PTHR48051">
    <property type="match status" value="1"/>
</dbReference>
<dbReference type="PROSITE" id="PS51450">
    <property type="entry name" value="LRR"/>
    <property type="match status" value="4"/>
</dbReference>
<dbReference type="KEGG" id="hazt:108667777"/>
<dbReference type="InterPro" id="IPR003591">
    <property type="entry name" value="Leu-rich_rpt_typical-subtyp"/>
</dbReference>
<dbReference type="InterPro" id="IPR036872">
    <property type="entry name" value="CH_dom_sf"/>
</dbReference>
<reference evidence="7" key="1">
    <citation type="submission" date="2025-08" db="UniProtKB">
        <authorList>
            <consortium name="RefSeq"/>
        </authorList>
    </citation>
    <scope>IDENTIFICATION</scope>
    <source>
        <tissue evidence="7">Whole organism</tissue>
    </source>
</reference>
<protein>
    <submittedName>
        <fullName evidence="7">Leucine-rich repeat and calponin homology domain-containing protein isoform X1</fullName>
    </submittedName>
</protein>
<dbReference type="Gene3D" id="1.10.418.10">
    <property type="entry name" value="Calponin-like domain"/>
    <property type="match status" value="1"/>
</dbReference>
<keyword evidence="4" id="KW-0812">Transmembrane</keyword>
<dbReference type="OMA" id="DSPPYID"/>
<organism evidence="6 7">
    <name type="scientific">Hyalella azteca</name>
    <name type="common">Amphipod</name>
    <dbReference type="NCBI Taxonomy" id="294128"/>
    <lineage>
        <taxon>Eukaryota</taxon>
        <taxon>Metazoa</taxon>
        <taxon>Ecdysozoa</taxon>
        <taxon>Arthropoda</taxon>
        <taxon>Crustacea</taxon>
        <taxon>Multicrustacea</taxon>
        <taxon>Malacostraca</taxon>
        <taxon>Eumalacostraca</taxon>
        <taxon>Peracarida</taxon>
        <taxon>Amphipoda</taxon>
        <taxon>Senticaudata</taxon>
        <taxon>Talitrida</taxon>
        <taxon>Talitroidea</taxon>
        <taxon>Hyalellidae</taxon>
        <taxon>Hyalella</taxon>
    </lineage>
</organism>
<keyword evidence="4" id="KW-1133">Transmembrane helix</keyword>
<feature type="compositionally biased region" description="Low complexity" evidence="3">
    <location>
        <begin position="683"/>
        <end position="706"/>
    </location>
</feature>
<dbReference type="SMART" id="SM00033">
    <property type="entry name" value="CH"/>
    <property type="match status" value="1"/>
</dbReference>
<feature type="compositionally biased region" description="Basic and acidic residues" evidence="3">
    <location>
        <begin position="1063"/>
        <end position="1077"/>
    </location>
</feature>
<dbReference type="CDD" id="cd21205">
    <property type="entry name" value="CH_LRCH"/>
    <property type="match status" value="1"/>
</dbReference>
<feature type="domain" description="Calponin-homology (CH)" evidence="5">
    <location>
        <begin position="810"/>
        <end position="923"/>
    </location>
</feature>
<dbReference type="PROSITE" id="PS50021">
    <property type="entry name" value="CH"/>
    <property type="match status" value="1"/>
</dbReference>
<dbReference type="SUPFAM" id="SSF47576">
    <property type="entry name" value="Calponin-homology domain, CH-domain"/>
    <property type="match status" value="1"/>
</dbReference>
<dbReference type="Pfam" id="PF00307">
    <property type="entry name" value="CH"/>
    <property type="match status" value="1"/>
</dbReference>
<feature type="compositionally biased region" description="Low complexity" evidence="3">
    <location>
        <begin position="485"/>
        <end position="501"/>
    </location>
</feature>
<evidence type="ECO:0000313" key="7">
    <source>
        <dbReference type="RefSeq" id="XP_018010333.1"/>
    </source>
</evidence>
<dbReference type="Gene3D" id="3.80.10.10">
    <property type="entry name" value="Ribonuclease Inhibitor"/>
    <property type="match status" value="2"/>
</dbReference>
<feature type="region of interest" description="Disordered" evidence="3">
    <location>
        <begin position="473"/>
        <end position="503"/>
    </location>
</feature>
<feature type="region of interest" description="Disordered" evidence="3">
    <location>
        <begin position="527"/>
        <end position="729"/>
    </location>
</feature>
<proteinExistence type="predicted"/>
<dbReference type="CTD" id="35041"/>
<feature type="compositionally biased region" description="Gly residues" evidence="3">
    <location>
        <begin position="769"/>
        <end position="778"/>
    </location>
</feature>
<feature type="region of interest" description="Disordered" evidence="3">
    <location>
        <begin position="979"/>
        <end position="1003"/>
    </location>
</feature>